<dbReference type="Pfam" id="PF00293">
    <property type="entry name" value="NUDIX"/>
    <property type="match status" value="1"/>
</dbReference>
<reference evidence="2 3" key="1">
    <citation type="submission" date="2023-10" db="EMBL/GenBank/DDBJ databases">
        <title>Paenibacillus strain PFR10 Genome sequencing and assembly.</title>
        <authorList>
            <person name="Kim I."/>
        </authorList>
    </citation>
    <scope>NUCLEOTIDE SEQUENCE [LARGE SCALE GENOMIC DNA]</scope>
    <source>
        <strain evidence="2 3">PFR10</strain>
    </source>
</reference>
<feature type="domain" description="Nudix hydrolase" evidence="1">
    <location>
        <begin position="3"/>
        <end position="47"/>
    </location>
</feature>
<accession>A0ABU3RQA3</accession>
<name>A0ABU3RQA3_9BACL</name>
<dbReference type="InterPro" id="IPR015797">
    <property type="entry name" value="NUDIX_hydrolase-like_dom_sf"/>
</dbReference>
<organism evidence="2 3">
    <name type="scientific">Paenibacillus violae</name>
    <dbReference type="NCBI Taxonomy" id="3077234"/>
    <lineage>
        <taxon>Bacteria</taxon>
        <taxon>Bacillati</taxon>
        <taxon>Bacillota</taxon>
        <taxon>Bacilli</taxon>
        <taxon>Bacillales</taxon>
        <taxon>Paenibacillaceae</taxon>
        <taxon>Paenibacillus</taxon>
    </lineage>
</organism>
<dbReference type="RefSeq" id="WP_315956067.1">
    <property type="nucleotide sequence ID" value="NZ_JAWCUD010000022.1"/>
</dbReference>
<protein>
    <submittedName>
        <fullName evidence="2">NUDIX domain-containing protein</fullName>
    </submittedName>
</protein>
<proteinExistence type="predicted"/>
<dbReference type="Gene3D" id="3.90.79.10">
    <property type="entry name" value="Nucleoside Triphosphate Pyrophosphohydrolase"/>
    <property type="match status" value="1"/>
</dbReference>
<sequence length="65" mass="7262">MAHKLAAGIVIIENEKVLLVKDKSGWSLSKGSSGMGETFLMAAEREAYVCQSFGCHFLYLIYQYQ</sequence>
<evidence type="ECO:0000313" key="3">
    <source>
        <dbReference type="Proteomes" id="UP001260980"/>
    </source>
</evidence>
<dbReference type="SUPFAM" id="SSF55811">
    <property type="entry name" value="Nudix"/>
    <property type="match status" value="1"/>
</dbReference>
<evidence type="ECO:0000313" key="2">
    <source>
        <dbReference type="EMBL" id="MDU0206266.1"/>
    </source>
</evidence>
<dbReference type="Proteomes" id="UP001260980">
    <property type="component" value="Unassembled WGS sequence"/>
</dbReference>
<comment type="caution">
    <text evidence="2">The sequence shown here is derived from an EMBL/GenBank/DDBJ whole genome shotgun (WGS) entry which is preliminary data.</text>
</comment>
<gene>
    <name evidence="2" type="ORF">RQP52_34915</name>
</gene>
<keyword evidence="3" id="KW-1185">Reference proteome</keyword>
<dbReference type="EMBL" id="JAWCUD010000022">
    <property type="protein sequence ID" value="MDU0206266.1"/>
    <property type="molecule type" value="Genomic_DNA"/>
</dbReference>
<dbReference type="InterPro" id="IPR000086">
    <property type="entry name" value="NUDIX_hydrolase_dom"/>
</dbReference>
<evidence type="ECO:0000259" key="1">
    <source>
        <dbReference type="Pfam" id="PF00293"/>
    </source>
</evidence>